<evidence type="ECO:0000313" key="2">
    <source>
        <dbReference type="EMBL" id="GEU66529.1"/>
    </source>
</evidence>
<feature type="compositionally biased region" description="Polar residues" evidence="1">
    <location>
        <begin position="162"/>
        <end position="182"/>
    </location>
</feature>
<sequence>MFLNVEQLEKQLDKEDSQEIGSMASFNVLETQFQMFITSRIYLDDEYVAMTRNYFLQYTQLAILEFRNTLIQHMEFVKKSIDEKGQHKREYDSWKAVRHNQNSRTQAPDQEMMHMLMMQISDPYMMKSQWLRISSKNMPRISSNDMVHNHYLEEAKKKTQECSRNSEPSLMPSARSQSTANGSKPKLRSNIQTSKNWPAFKNSFKCVFNANHAHCVTKFLNDVNSCPKVPSNKTTNRNKPVEQISVPNKQKRQIPIGHMFLIKKTFVVQKKTMTPRSRLRWKPIGRIFKTVGFRWVPTGKIFVSSTTKVDSEPPNGSNKDITNHNECEKTLDVIAGTLNGFKEFSTDEQVMTSDHNSSELKIHDYSNEQSSSKLFLKFVPPADKTATSRQKLKLLFHHHITMLKSTCKYFL</sequence>
<dbReference type="AlphaFoldDB" id="A0A6L2LZD7"/>
<proteinExistence type="predicted"/>
<name>A0A6L2LZD7_TANCI</name>
<accession>A0A6L2LZD7</accession>
<feature type="region of interest" description="Disordered" evidence="1">
    <location>
        <begin position="156"/>
        <end position="194"/>
    </location>
</feature>
<gene>
    <name evidence="2" type="ORF">Tci_038507</name>
</gene>
<dbReference type="EMBL" id="BKCJ010005400">
    <property type="protein sequence ID" value="GEU66529.1"/>
    <property type="molecule type" value="Genomic_DNA"/>
</dbReference>
<protein>
    <recommendedName>
        <fullName evidence="3">Integrase, catalytic region, zinc finger, CCHC-type, peptidase aspartic, catalytic</fullName>
    </recommendedName>
</protein>
<evidence type="ECO:0008006" key="3">
    <source>
        <dbReference type="Google" id="ProtNLM"/>
    </source>
</evidence>
<reference evidence="2" key="1">
    <citation type="journal article" date="2019" name="Sci. Rep.">
        <title>Draft genome of Tanacetum cinerariifolium, the natural source of mosquito coil.</title>
        <authorList>
            <person name="Yamashiro T."/>
            <person name="Shiraishi A."/>
            <person name="Satake H."/>
            <person name="Nakayama K."/>
        </authorList>
    </citation>
    <scope>NUCLEOTIDE SEQUENCE</scope>
</reference>
<organism evidence="2">
    <name type="scientific">Tanacetum cinerariifolium</name>
    <name type="common">Dalmatian daisy</name>
    <name type="synonym">Chrysanthemum cinerariifolium</name>
    <dbReference type="NCBI Taxonomy" id="118510"/>
    <lineage>
        <taxon>Eukaryota</taxon>
        <taxon>Viridiplantae</taxon>
        <taxon>Streptophyta</taxon>
        <taxon>Embryophyta</taxon>
        <taxon>Tracheophyta</taxon>
        <taxon>Spermatophyta</taxon>
        <taxon>Magnoliopsida</taxon>
        <taxon>eudicotyledons</taxon>
        <taxon>Gunneridae</taxon>
        <taxon>Pentapetalae</taxon>
        <taxon>asterids</taxon>
        <taxon>campanulids</taxon>
        <taxon>Asterales</taxon>
        <taxon>Asteraceae</taxon>
        <taxon>Asteroideae</taxon>
        <taxon>Anthemideae</taxon>
        <taxon>Anthemidinae</taxon>
        <taxon>Tanacetum</taxon>
    </lineage>
</organism>
<evidence type="ECO:0000256" key="1">
    <source>
        <dbReference type="SAM" id="MobiDB-lite"/>
    </source>
</evidence>
<comment type="caution">
    <text evidence="2">The sequence shown here is derived from an EMBL/GenBank/DDBJ whole genome shotgun (WGS) entry which is preliminary data.</text>
</comment>